<proteinExistence type="inferred from homology"/>
<dbReference type="Pfam" id="PF02650">
    <property type="entry name" value="HTH_WhiA"/>
    <property type="match status" value="1"/>
</dbReference>
<evidence type="ECO:0000256" key="1">
    <source>
        <dbReference type="ARBA" id="ARBA00022618"/>
    </source>
</evidence>
<dbReference type="PANTHER" id="PTHR37307">
    <property type="entry name" value="CELL DIVISION PROTEIN WHIA-RELATED"/>
    <property type="match status" value="1"/>
</dbReference>
<dbReference type="InterPro" id="IPR023054">
    <property type="entry name" value="Sporulation_regulator_WhiA_C"/>
</dbReference>
<dbReference type="Gene3D" id="3.10.28.10">
    <property type="entry name" value="Homing endonucleases"/>
    <property type="match status" value="1"/>
</dbReference>
<evidence type="ECO:0000259" key="7">
    <source>
        <dbReference type="Pfam" id="PF10298"/>
    </source>
</evidence>
<reference evidence="9" key="1">
    <citation type="journal article" date="2021" name="PeerJ">
        <title>Extensive microbial diversity within the chicken gut microbiome revealed by metagenomics and culture.</title>
        <authorList>
            <person name="Gilroy R."/>
            <person name="Ravi A."/>
            <person name="Getino M."/>
            <person name="Pursley I."/>
            <person name="Horton D.L."/>
            <person name="Alikhan N.F."/>
            <person name="Baker D."/>
            <person name="Gharbi K."/>
            <person name="Hall N."/>
            <person name="Watson M."/>
            <person name="Adriaenssens E.M."/>
            <person name="Foster-Nyarko E."/>
            <person name="Jarju S."/>
            <person name="Secka A."/>
            <person name="Antonio M."/>
            <person name="Oren A."/>
            <person name="Chaudhuri R.R."/>
            <person name="La Ragione R."/>
            <person name="Hildebrand F."/>
            <person name="Pallen M.J."/>
        </authorList>
    </citation>
    <scope>NUCLEOTIDE SEQUENCE</scope>
    <source>
        <strain evidence="9">CHK192-19661</strain>
    </source>
</reference>
<dbReference type="InterPro" id="IPR027434">
    <property type="entry name" value="Homing_endonucl"/>
</dbReference>
<evidence type="ECO:0000256" key="4">
    <source>
        <dbReference type="HAMAP-Rule" id="MF_01420"/>
    </source>
</evidence>
<evidence type="ECO:0000259" key="6">
    <source>
        <dbReference type="Pfam" id="PF02650"/>
    </source>
</evidence>
<evidence type="ECO:0000256" key="3">
    <source>
        <dbReference type="ARBA" id="ARBA00023306"/>
    </source>
</evidence>
<dbReference type="InterPro" id="IPR003802">
    <property type="entry name" value="Sporulation_regulator_WhiA"/>
</dbReference>
<comment type="function">
    <text evidence="4">Involved in cell division and chromosome segregation.</text>
</comment>
<comment type="similarity">
    <text evidence="4">Belongs to the WhiA family.</text>
</comment>
<dbReference type="NCBIfam" id="TIGR00647">
    <property type="entry name" value="DNA_bind_WhiA"/>
    <property type="match status" value="1"/>
</dbReference>
<keyword evidence="5" id="KW-0175">Coiled coil</keyword>
<dbReference type="SUPFAM" id="SSF55608">
    <property type="entry name" value="Homing endonucleases"/>
    <property type="match status" value="1"/>
</dbReference>
<protein>
    <recommendedName>
        <fullName evidence="4">Probable cell division protein WhiA</fullName>
    </recommendedName>
</protein>
<feature type="coiled-coil region" evidence="5">
    <location>
        <begin position="273"/>
        <end position="318"/>
    </location>
</feature>
<keyword evidence="3 4" id="KW-0131">Cell cycle</keyword>
<dbReference type="Pfam" id="PF10298">
    <property type="entry name" value="WhiA_N"/>
    <property type="match status" value="1"/>
</dbReference>
<evidence type="ECO:0000256" key="2">
    <source>
        <dbReference type="ARBA" id="ARBA00023125"/>
    </source>
</evidence>
<evidence type="ECO:0000256" key="5">
    <source>
        <dbReference type="SAM" id="Coils"/>
    </source>
</evidence>
<evidence type="ECO:0000313" key="10">
    <source>
        <dbReference type="Proteomes" id="UP000824025"/>
    </source>
</evidence>
<dbReference type="Pfam" id="PF14527">
    <property type="entry name" value="LAGLIDADG_WhiA"/>
    <property type="match status" value="1"/>
</dbReference>
<dbReference type="GO" id="GO:0043937">
    <property type="term" value="P:regulation of sporulation"/>
    <property type="evidence" value="ECO:0007669"/>
    <property type="project" value="InterPro"/>
</dbReference>
<comment type="caution">
    <text evidence="9">The sequence shown here is derived from an EMBL/GenBank/DDBJ whole genome shotgun (WGS) entry which is preliminary data.</text>
</comment>
<name>A0A9D2D5M6_9FIRM</name>
<feature type="domain" description="Sporulation regulator WhiA C-terminal" evidence="6">
    <location>
        <begin position="231"/>
        <end position="312"/>
    </location>
</feature>
<feature type="domain" description="WhiA LAGLIDADG-like" evidence="8">
    <location>
        <begin position="133"/>
        <end position="228"/>
    </location>
</feature>
<dbReference type="PANTHER" id="PTHR37307:SF1">
    <property type="entry name" value="CELL DIVISION PROTEIN WHIA-RELATED"/>
    <property type="match status" value="1"/>
</dbReference>
<dbReference type="EMBL" id="DXCF01000003">
    <property type="protein sequence ID" value="HIZ09003.1"/>
    <property type="molecule type" value="Genomic_DNA"/>
</dbReference>
<keyword evidence="2 4" id="KW-0238">DNA-binding</keyword>
<reference evidence="9" key="2">
    <citation type="submission" date="2021-04" db="EMBL/GenBank/DDBJ databases">
        <authorList>
            <person name="Gilroy R."/>
        </authorList>
    </citation>
    <scope>NUCLEOTIDE SEQUENCE</scope>
    <source>
        <strain evidence="9">CHK192-19661</strain>
    </source>
</reference>
<sequence length="318" mass="34810">MSAGNFTAEIKREIIRAGFENTCCKTAALSAFLRVTGSVVRSGRFTGFEFVTESEQSAEFAVGLLEEIYGAELQVVEAAEDARNGRNRLAFRCLSERSLFILTELGIAEISGENVSLKFDIDRYLIENECCKKAYIKGAFLGSGSCTLPGPGARSGYHLEVVFSSDTAASSFCGLLEHYEILAKSVARKGTHVVYLKSRESISDFLDLLGAASSLARLDRLASIKDLRNNINRVANCRQKNFDKSVLASVRQVRAIERIRSEGGLKTLAPALRTVAEARLADKEASLKELSARLGISKSSLNDRLRKLEKIADEYSGE</sequence>
<dbReference type="HAMAP" id="MF_01420">
    <property type="entry name" value="HTH_type_WhiA"/>
    <property type="match status" value="1"/>
</dbReference>
<dbReference type="GO" id="GO:0003677">
    <property type="term" value="F:DNA binding"/>
    <property type="evidence" value="ECO:0007669"/>
    <property type="project" value="UniProtKB-UniRule"/>
</dbReference>
<dbReference type="AlphaFoldDB" id="A0A9D2D5M6"/>
<dbReference type="GO" id="GO:0051301">
    <property type="term" value="P:cell division"/>
    <property type="evidence" value="ECO:0007669"/>
    <property type="project" value="UniProtKB-UniRule"/>
</dbReference>
<keyword evidence="1 4" id="KW-0132">Cell division</keyword>
<evidence type="ECO:0000259" key="8">
    <source>
        <dbReference type="Pfam" id="PF14527"/>
    </source>
</evidence>
<dbReference type="Proteomes" id="UP000824025">
    <property type="component" value="Unassembled WGS sequence"/>
</dbReference>
<organism evidence="9 10">
    <name type="scientific">Candidatus Borkfalkia avicola</name>
    <dbReference type="NCBI Taxonomy" id="2838503"/>
    <lineage>
        <taxon>Bacteria</taxon>
        <taxon>Bacillati</taxon>
        <taxon>Bacillota</taxon>
        <taxon>Clostridia</taxon>
        <taxon>Christensenellales</taxon>
        <taxon>Christensenellaceae</taxon>
        <taxon>Candidatus Borkfalkia</taxon>
    </lineage>
</organism>
<gene>
    <name evidence="4 9" type="primary">whiA</name>
    <name evidence="9" type="ORF">H9726_00815</name>
</gene>
<evidence type="ECO:0000313" key="9">
    <source>
        <dbReference type="EMBL" id="HIZ09003.1"/>
    </source>
</evidence>
<dbReference type="InterPro" id="IPR018478">
    <property type="entry name" value="Sporu_reg_WhiA_N_dom"/>
</dbReference>
<accession>A0A9D2D5M6</accession>
<feature type="domain" description="Sporulation transcription regulator WhiA N-terminal" evidence="7">
    <location>
        <begin position="22"/>
        <end position="90"/>
    </location>
</feature>
<dbReference type="InterPro" id="IPR039518">
    <property type="entry name" value="WhiA_LAGLIDADG_dom"/>
</dbReference>